<keyword evidence="3" id="KW-1185">Reference proteome</keyword>
<dbReference type="AlphaFoldDB" id="A0A5B0GI04"/>
<name>A0A5B0GI04_9BURK</name>
<dbReference type="RefSeq" id="WP_149675017.1">
    <property type="nucleotide sequence ID" value="NZ_VTUZ01000041.1"/>
</dbReference>
<reference evidence="2 3" key="1">
    <citation type="submission" date="2019-08" db="EMBL/GenBank/DDBJ databases">
        <title>Paraburkholderia sp. DCY113.</title>
        <authorList>
            <person name="Kang J."/>
        </authorList>
    </citation>
    <scope>NUCLEOTIDE SEQUENCE [LARGE SCALE GENOMIC DNA]</scope>
    <source>
        <strain evidence="2 3">DCY113</strain>
    </source>
</reference>
<protein>
    <submittedName>
        <fullName evidence="2">Uncharacterized protein</fullName>
    </submittedName>
</protein>
<sequence length="81" mass="8648">MLPFLSLHALAAQRGDGLRPELLALFERHARAEAGLSAIIEPVETGSPYQVVDVVPEHAATKPEADESSASVSCWLDPVGR</sequence>
<proteinExistence type="predicted"/>
<dbReference type="Proteomes" id="UP000325273">
    <property type="component" value="Unassembled WGS sequence"/>
</dbReference>
<evidence type="ECO:0000256" key="1">
    <source>
        <dbReference type="SAM" id="MobiDB-lite"/>
    </source>
</evidence>
<accession>A0A5B0GI04</accession>
<feature type="region of interest" description="Disordered" evidence="1">
    <location>
        <begin position="60"/>
        <end position="81"/>
    </location>
</feature>
<evidence type="ECO:0000313" key="2">
    <source>
        <dbReference type="EMBL" id="KAA1001670.1"/>
    </source>
</evidence>
<dbReference type="EMBL" id="VTUZ01000041">
    <property type="protein sequence ID" value="KAA1001670.1"/>
    <property type="molecule type" value="Genomic_DNA"/>
</dbReference>
<organism evidence="2 3">
    <name type="scientific">Paraburkholderia panacisoli</name>
    <dbReference type="NCBI Taxonomy" id="2603818"/>
    <lineage>
        <taxon>Bacteria</taxon>
        <taxon>Pseudomonadati</taxon>
        <taxon>Pseudomonadota</taxon>
        <taxon>Betaproteobacteria</taxon>
        <taxon>Burkholderiales</taxon>
        <taxon>Burkholderiaceae</taxon>
        <taxon>Paraburkholderia</taxon>
    </lineage>
</organism>
<comment type="caution">
    <text evidence="2">The sequence shown here is derived from an EMBL/GenBank/DDBJ whole genome shotgun (WGS) entry which is preliminary data.</text>
</comment>
<evidence type="ECO:0000313" key="3">
    <source>
        <dbReference type="Proteomes" id="UP000325273"/>
    </source>
</evidence>
<gene>
    <name evidence="2" type="ORF">FVF58_39105</name>
</gene>